<reference evidence="1" key="1">
    <citation type="submission" date="2019-08" db="EMBL/GenBank/DDBJ databases">
        <title>The genome of the North American firefly Photinus pyralis.</title>
        <authorList>
            <consortium name="Photinus pyralis genome working group"/>
            <person name="Fallon T.R."/>
            <person name="Sander Lower S.E."/>
            <person name="Weng J.-K."/>
        </authorList>
    </citation>
    <scope>NUCLEOTIDE SEQUENCE</scope>
    <source>
        <strain evidence="1">TRF0915ILg1</strain>
        <tissue evidence="1">Whole body</tissue>
    </source>
</reference>
<sequence length="240" mass="28107">MLVTGINSFQYRISMERFEAWEYNRKLKKPRRSIHECRKARRKLKVFNKPEHYATRKSKSFFILQQPKKSGLLNRTRSCPDLHEKISFLQDNQETNFIKQTSSKTLFSTSESSISGRKFAILRPTPRRSKSCCCSEHLILQLNLKYFNENSRAARLNNLYSDFENLEGFAKRKEIKPKKSQSLIFLPVCDPVCMKKQHQVTGDKSSFVKRVKHFICCCVRRSISQSNLEMFTEPLPANPA</sequence>
<evidence type="ECO:0000313" key="1">
    <source>
        <dbReference type="EMBL" id="KAF2880865.1"/>
    </source>
</evidence>
<dbReference type="OrthoDB" id="10389143at2759"/>
<dbReference type="EMBL" id="VTPC01090897">
    <property type="protein sequence ID" value="KAF2880865.1"/>
    <property type="molecule type" value="Genomic_DNA"/>
</dbReference>
<dbReference type="Proteomes" id="UP000801492">
    <property type="component" value="Unassembled WGS sequence"/>
</dbReference>
<dbReference type="AlphaFoldDB" id="A0A8K0C4X9"/>
<protein>
    <submittedName>
        <fullName evidence="1">Uncharacterized protein</fullName>
    </submittedName>
</protein>
<evidence type="ECO:0000313" key="2">
    <source>
        <dbReference type="Proteomes" id="UP000801492"/>
    </source>
</evidence>
<name>A0A8K0C4X9_IGNLU</name>
<accession>A0A8K0C4X9</accession>
<proteinExistence type="predicted"/>
<organism evidence="1 2">
    <name type="scientific">Ignelater luminosus</name>
    <name type="common">Cucubano</name>
    <name type="synonym">Pyrophorus luminosus</name>
    <dbReference type="NCBI Taxonomy" id="2038154"/>
    <lineage>
        <taxon>Eukaryota</taxon>
        <taxon>Metazoa</taxon>
        <taxon>Ecdysozoa</taxon>
        <taxon>Arthropoda</taxon>
        <taxon>Hexapoda</taxon>
        <taxon>Insecta</taxon>
        <taxon>Pterygota</taxon>
        <taxon>Neoptera</taxon>
        <taxon>Endopterygota</taxon>
        <taxon>Coleoptera</taxon>
        <taxon>Polyphaga</taxon>
        <taxon>Elateriformia</taxon>
        <taxon>Elateroidea</taxon>
        <taxon>Elateridae</taxon>
        <taxon>Agrypninae</taxon>
        <taxon>Pyrophorini</taxon>
        <taxon>Ignelater</taxon>
    </lineage>
</organism>
<keyword evidence="2" id="KW-1185">Reference proteome</keyword>
<comment type="caution">
    <text evidence="1">The sequence shown here is derived from an EMBL/GenBank/DDBJ whole genome shotgun (WGS) entry which is preliminary data.</text>
</comment>
<gene>
    <name evidence="1" type="ORF">ILUMI_25310</name>
</gene>